<keyword evidence="4" id="KW-0804">Transcription</keyword>
<dbReference type="AlphaFoldDB" id="A0A917B6I2"/>
<dbReference type="GO" id="GO:0003677">
    <property type="term" value="F:DNA binding"/>
    <property type="evidence" value="ECO:0007669"/>
    <property type="project" value="UniProtKB-UniRule"/>
</dbReference>
<dbReference type="PROSITE" id="PS50977">
    <property type="entry name" value="HTH_TETR_2"/>
    <property type="match status" value="1"/>
</dbReference>
<evidence type="ECO:0000256" key="1">
    <source>
        <dbReference type="ARBA" id="ARBA00022491"/>
    </source>
</evidence>
<keyword evidence="2" id="KW-0805">Transcription regulation</keyword>
<dbReference type="PRINTS" id="PR00455">
    <property type="entry name" value="HTHTETR"/>
</dbReference>
<dbReference type="Pfam" id="PF13977">
    <property type="entry name" value="TetR_C_6"/>
    <property type="match status" value="1"/>
</dbReference>
<dbReference type="EMBL" id="BMGP01000003">
    <property type="protein sequence ID" value="GGF27530.1"/>
    <property type="molecule type" value="Genomic_DNA"/>
</dbReference>
<feature type="DNA-binding region" description="H-T-H motif" evidence="5">
    <location>
        <begin position="46"/>
        <end position="65"/>
    </location>
</feature>
<keyword evidence="1" id="KW-0678">Repressor</keyword>
<dbReference type="RefSeq" id="WP_188677862.1">
    <property type="nucleotide sequence ID" value="NZ_BMGP01000003.1"/>
</dbReference>
<dbReference type="Pfam" id="PF00440">
    <property type="entry name" value="TetR_N"/>
    <property type="match status" value="1"/>
</dbReference>
<comment type="caution">
    <text evidence="7">The sequence shown here is derived from an EMBL/GenBank/DDBJ whole genome shotgun (WGS) entry which is preliminary data.</text>
</comment>
<dbReference type="Gene3D" id="1.10.357.10">
    <property type="entry name" value="Tetracycline Repressor, domain 2"/>
    <property type="match status" value="1"/>
</dbReference>
<dbReference type="Proteomes" id="UP000598775">
    <property type="component" value="Unassembled WGS sequence"/>
</dbReference>
<dbReference type="PANTHER" id="PTHR47506">
    <property type="entry name" value="TRANSCRIPTIONAL REGULATORY PROTEIN"/>
    <property type="match status" value="1"/>
</dbReference>
<dbReference type="InterPro" id="IPR036271">
    <property type="entry name" value="Tet_transcr_reg_TetR-rel_C_sf"/>
</dbReference>
<evidence type="ECO:0000256" key="5">
    <source>
        <dbReference type="PROSITE-ProRule" id="PRU00335"/>
    </source>
</evidence>
<evidence type="ECO:0000313" key="8">
    <source>
        <dbReference type="Proteomes" id="UP000598775"/>
    </source>
</evidence>
<protein>
    <submittedName>
        <fullName evidence="7">TetR family transcriptional regulator</fullName>
    </submittedName>
</protein>
<dbReference type="PANTHER" id="PTHR47506:SF6">
    <property type="entry name" value="HTH-TYPE TRANSCRIPTIONAL REPRESSOR NEMR"/>
    <property type="match status" value="1"/>
</dbReference>
<evidence type="ECO:0000259" key="6">
    <source>
        <dbReference type="PROSITE" id="PS50977"/>
    </source>
</evidence>
<dbReference type="InterPro" id="IPR009057">
    <property type="entry name" value="Homeodomain-like_sf"/>
</dbReference>
<dbReference type="InterPro" id="IPR039538">
    <property type="entry name" value="BetI_C"/>
</dbReference>
<organism evidence="7 8">
    <name type="scientific">Subtercola lobariae</name>
    <dbReference type="NCBI Taxonomy" id="1588641"/>
    <lineage>
        <taxon>Bacteria</taxon>
        <taxon>Bacillati</taxon>
        <taxon>Actinomycetota</taxon>
        <taxon>Actinomycetes</taxon>
        <taxon>Micrococcales</taxon>
        <taxon>Microbacteriaceae</taxon>
        <taxon>Subtercola</taxon>
    </lineage>
</organism>
<keyword evidence="3 5" id="KW-0238">DNA-binding</keyword>
<evidence type="ECO:0000313" key="7">
    <source>
        <dbReference type="EMBL" id="GGF27530.1"/>
    </source>
</evidence>
<gene>
    <name evidence="7" type="ORF">GCM10011399_21050</name>
</gene>
<dbReference type="InterPro" id="IPR001647">
    <property type="entry name" value="HTH_TetR"/>
</dbReference>
<name>A0A917B6I2_9MICO</name>
<evidence type="ECO:0000256" key="3">
    <source>
        <dbReference type="ARBA" id="ARBA00023125"/>
    </source>
</evidence>
<sequence>MAVTKARQVAAADRVVKPHGPTAAKRERILEAAMAVFGAYGYHKGALVEVADRAGMTHAGVLHHFGSKEGLLVAVLQYRDGEAVAGIDAREQVEGPPFLGHIVQTVRENTERRGVVQAYTVLSGESVTDGHPAQQYFRDRLANLRHKIEGVLAEVVENPDPVQLRDAANALIATMDGLQVQWLLDPDEVDMPRAVSMVLDMLLARLGAPAVTEIMAADTSPAPSA</sequence>
<reference evidence="7 8" key="1">
    <citation type="journal article" date="2014" name="Int. J. Syst. Evol. Microbiol.">
        <title>Complete genome sequence of Corynebacterium casei LMG S-19264T (=DSM 44701T), isolated from a smear-ripened cheese.</title>
        <authorList>
            <consortium name="US DOE Joint Genome Institute (JGI-PGF)"/>
            <person name="Walter F."/>
            <person name="Albersmeier A."/>
            <person name="Kalinowski J."/>
            <person name="Ruckert C."/>
        </authorList>
    </citation>
    <scope>NUCLEOTIDE SEQUENCE [LARGE SCALE GENOMIC DNA]</scope>
    <source>
        <strain evidence="7 8">CGMCC 1.12976</strain>
    </source>
</reference>
<feature type="domain" description="HTH tetR-type" evidence="6">
    <location>
        <begin position="23"/>
        <end position="83"/>
    </location>
</feature>
<keyword evidence="8" id="KW-1185">Reference proteome</keyword>
<evidence type="ECO:0000256" key="4">
    <source>
        <dbReference type="ARBA" id="ARBA00023163"/>
    </source>
</evidence>
<accession>A0A917B6I2</accession>
<dbReference type="SUPFAM" id="SSF48498">
    <property type="entry name" value="Tetracyclin repressor-like, C-terminal domain"/>
    <property type="match status" value="1"/>
</dbReference>
<evidence type="ECO:0000256" key="2">
    <source>
        <dbReference type="ARBA" id="ARBA00023015"/>
    </source>
</evidence>
<dbReference type="SUPFAM" id="SSF46689">
    <property type="entry name" value="Homeodomain-like"/>
    <property type="match status" value="1"/>
</dbReference>
<proteinExistence type="predicted"/>